<evidence type="ECO:0000313" key="2">
    <source>
        <dbReference type="EMBL" id="AFZ06571.1"/>
    </source>
</evidence>
<feature type="transmembrane region" description="Helical" evidence="1">
    <location>
        <begin position="58"/>
        <end position="86"/>
    </location>
</feature>
<dbReference type="AlphaFoldDB" id="K9VF64"/>
<proteinExistence type="predicted"/>
<dbReference type="eggNOG" id="ENOG502ZHKE">
    <property type="taxonomic scope" value="Bacteria"/>
</dbReference>
<name>K9VF64_9CYAN</name>
<organism evidence="2 3">
    <name type="scientific">Phormidium nigroviride PCC 7112</name>
    <dbReference type="NCBI Taxonomy" id="179408"/>
    <lineage>
        <taxon>Bacteria</taxon>
        <taxon>Bacillati</taxon>
        <taxon>Cyanobacteriota</taxon>
        <taxon>Cyanophyceae</taxon>
        <taxon>Oscillatoriophycideae</taxon>
        <taxon>Oscillatoriales</taxon>
        <taxon>Oscillatoriaceae</taxon>
        <taxon>Phormidium</taxon>
    </lineage>
</organism>
<dbReference type="OrthoDB" id="573555at2"/>
<gene>
    <name evidence="2" type="ORF">Osc7112_2102</name>
</gene>
<dbReference type="HOGENOM" id="CLU_089274_0_0_3"/>
<dbReference type="KEGG" id="oni:Osc7112_2102"/>
<keyword evidence="1" id="KW-0472">Membrane</keyword>
<evidence type="ECO:0000256" key="1">
    <source>
        <dbReference type="SAM" id="Phobius"/>
    </source>
</evidence>
<keyword evidence="1" id="KW-1133">Transmembrane helix</keyword>
<sequence>MSQNPPSNPEPSILGTFASILGLLSAALYFTGWIYRWAYFGFFQLEVTTLDLPFESFLFVPIQVFLGSFSAFCRTVFAVILTALVIQLTLRAIKWLTTKLAQNPNQSVTSTQPPGQQRNRRRVGRIVRSLLLFFTAKHQRSLLNETIIVIWILVALFWFARWQGIADARLDAIDNTSNLPVVTVLFTAEKNIALGRQLADLSTDPPLKDIRIIGDKALFDRLRGRETNDTSDPQNPRVWRLLINRGGQLYVFKALHKSASAKERPLVLSISEKQLLILSPEATKKR</sequence>
<dbReference type="EMBL" id="CP003614">
    <property type="protein sequence ID" value="AFZ06571.1"/>
    <property type="molecule type" value="Genomic_DNA"/>
</dbReference>
<dbReference type="Proteomes" id="UP000010478">
    <property type="component" value="Chromosome"/>
</dbReference>
<keyword evidence="3" id="KW-1185">Reference proteome</keyword>
<feature type="transmembrane region" description="Helical" evidence="1">
    <location>
        <begin position="142"/>
        <end position="160"/>
    </location>
</feature>
<keyword evidence="1" id="KW-0812">Transmembrane</keyword>
<evidence type="ECO:0000313" key="3">
    <source>
        <dbReference type="Proteomes" id="UP000010478"/>
    </source>
</evidence>
<protein>
    <submittedName>
        <fullName evidence="2">Uncharacterized protein</fullName>
    </submittedName>
</protein>
<dbReference type="RefSeq" id="WP_015175876.1">
    <property type="nucleotide sequence ID" value="NC_019729.1"/>
</dbReference>
<accession>K9VF64</accession>
<reference evidence="2 3" key="1">
    <citation type="submission" date="2012-05" db="EMBL/GenBank/DDBJ databases">
        <title>Finished chromosome of genome of Oscillatoria sp. PCC 7112.</title>
        <authorList>
            <consortium name="US DOE Joint Genome Institute"/>
            <person name="Gugger M."/>
            <person name="Coursin T."/>
            <person name="Rippka R."/>
            <person name="Tandeau De Marsac N."/>
            <person name="Huntemann M."/>
            <person name="Wei C.-L."/>
            <person name="Han J."/>
            <person name="Detter J.C."/>
            <person name="Han C."/>
            <person name="Tapia R."/>
            <person name="Davenport K."/>
            <person name="Daligault H."/>
            <person name="Erkkila T."/>
            <person name="Gu W."/>
            <person name="Munk A.C.C."/>
            <person name="Teshima H."/>
            <person name="Xu Y."/>
            <person name="Chain P."/>
            <person name="Chen A."/>
            <person name="Krypides N."/>
            <person name="Mavromatis K."/>
            <person name="Markowitz V."/>
            <person name="Szeto E."/>
            <person name="Ivanova N."/>
            <person name="Mikhailova N."/>
            <person name="Ovchinnikova G."/>
            <person name="Pagani I."/>
            <person name="Pati A."/>
            <person name="Goodwin L."/>
            <person name="Peters L."/>
            <person name="Pitluck S."/>
            <person name="Woyke T."/>
            <person name="Kerfeld C."/>
        </authorList>
    </citation>
    <scope>NUCLEOTIDE SEQUENCE [LARGE SCALE GENOMIC DNA]</scope>
    <source>
        <strain evidence="2 3">PCC 7112</strain>
    </source>
</reference>
<feature type="transmembrane region" description="Helical" evidence="1">
    <location>
        <begin position="12"/>
        <end position="38"/>
    </location>
</feature>
<dbReference type="PATRIC" id="fig|179408.3.peg.2569"/>